<dbReference type="Proteomes" id="UP000037688">
    <property type="component" value="Unassembled WGS sequence"/>
</dbReference>
<comment type="caution">
    <text evidence="8">The sequence shown here is derived from an EMBL/GenBank/DDBJ whole genome shotgun (WGS) entry which is preliminary data.</text>
</comment>
<dbReference type="GO" id="GO:0019354">
    <property type="term" value="P:siroheme biosynthetic process"/>
    <property type="evidence" value="ECO:0007669"/>
    <property type="project" value="UniProtKB-UniPathway"/>
</dbReference>
<dbReference type="UniPathway" id="UPA00262">
    <property type="reaction ID" value="UER00222"/>
</dbReference>
<dbReference type="SUPFAM" id="SSF51735">
    <property type="entry name" value="NAD(P)-binding Rossmann-fold domains"/>
    <property type="match status" value="1"/>
</dbReference>
<evidence type="ECO:0000256" key="6">
    <source>
        <dbReference type="ARBA" id="ARBA00047561"/>
    </source>
</evidence>
<dbReference type="InterPro" id="IPR028281">
    <property type="entry name" value="Sirohaem_synthase_central"/>
</dbReference>
<dbReference type="EC" id="1.3.1.76" evidence="2"/>
<evidence type="ECO:0000256" key="1">
    <source>
        <dbReference type="ARBA" id="ARBA00005010"/>
    </source>
</evidence>
<keyword evidence="4" id="KW-0520">NAD</keyword>
<dbReference type="PANTHER" id="PTHR35330:SF1">
    <property type="entry name" value="SIROHEME BIOSYNTHESIS PROTEIN MET8"/>
    <property type="match status" value="1"/>
</dbReference>
<dbReference type="PANTHER" id="PTHR35330">
    <property type="entry name" value="SIROHEME BIOSYNTHESIS PROTEIN MET8"/>
    <property type="match status" value="1"/>
</dbReference>
<proteinExistence type="predicted"/>
<evidence type="ECO:0000256" key="3">
    <source>
        <dbReference type="ARBA" id="ARBA00023002"/>
    </source>
</evidence>
<dbReference type="AlphaFoldDB" id="A0A0N0C361"/>
<dbReference type="InterPro" id="IPR036291">
    <property type="entry name" value="NAD(P)-bd_dom_sf"/>
</dbReference>
<dbReference type="InterPro" id="IPR042518">
    <property type="entry name" value="SirC_C"/>
</dbReference>
<evidence type="ECO:0000256" key="4">
    <source>
        <dbReference type="ARBA" id="ARBA00023027"/>
    </source>
</evidence>
<dbReference type="PATRIC" id="fig|1705561.3.peg.4922"/>
<evidence type="ECO:0000313" key="8">
    <source>
        <dbReference type="EMBL" id="KOY13875.1"/>
    </source>
</evidence>
<sequence>MERYTPIFVDISGKSCYVVGGGRVAERKIKGLLHAEAQIKVISPEVTPTLQQLHHDSRIQWLARSYRNGDLRGAFLVYAATDHSEVNTAVVQEAEDAGILVNDAISSEQSNFITPSVVRRGRLSIAISTAGAGPVAAAEIRATLEQQFGDEYETYIEFLYQMRMEVKARISSPGVRGKLLRRLTEMNVLEDIRTGQFEWWTEEQIGDWISHNQEDV</sequence>
<dbReference type="SUPFAM" id="SSF75615">
    <property type="entry name" value="Siroheme synthase middle domains-like"/>
    <property type="match status" value="1"/>
</dbReference>
<name>A0A0N0C361_9BACL</name>
<accession>A0A0N0C361</accession>
<keyword evidence="5" id="KW-0627">Porphyrin biosynthesis</keyword>
<dbReference type="GO" id="GO:0043115">
    <property type="term" value="F:precorrin-2 dehydrogenase activity"/>
    <property type="evidence" value="ECO:0007669"/>
    <property type="project" value="UniProtKB-EC"/>
</dbReference>
<gene>
    <name evidence="8" type="ORF">AMS66_23490</name>
</gene>
<dbReference type="Gene3D" id="3.40.50.720">
    <property type="entry name" value="NAD(P)-binding Rossmann-like Domain"/>
    <property type="match status" value="1"/>
</dbReference>
<organism evidence="8 9">
    <name type="scientific">Paenibacillus xylanivorans</name>
    <dbReference type="NCBI Taxonomy" id="1705561"/>
    <lineage>
        <taxon>Bacteria</taxon>
        <taxon>Bacillati</taxon>
        <taxon>Bacillota</taxon>
        <taxon>Bacilli</taxon>
        <taxon>Bacillales</taxon>
        <taxon>Paenibacillaceae</taxon>
        <taxon>Paenibacillus</taxon>
    </lineage>
</organism>
<dbReference type="Pfam" id="PF14824">
    <property type="entry name" value="Sirohm_synth_M"/>
    <property type="match status" value="1"/>
</dbReference>
<comment type="pathway">
    <text evidence="1">Porphyrin-containing compound metabolism; siroheme biosynthesis; sirohydrochlorin from precorrin-2: step 1/1.</text>
</comment>
<comment type="catalytic activity">
    <reaction evidence="6">
        <text>precorrin-2 + NAD(+) = sirohydrochlorin + NADH + 2 H(+)</text>
        <dbReference type="Rhea" id="RHEA:15613"/>
        <dbReference type="ChEBI" id="CHEBI:15378"/>
        <dbReference type="ChEBI" id="CHEBI:57540"/>
        <dbReference type="ChEBI" id="CHEBI:57945"/>
        <dbReference type="ChEBI" id="CHEBI:58351"/>
        <dbReference type="ChEBI" id="CHEBI:58827"/>
        <dbReference type="EC" id="1.3.1.76"/>
    </reaction>
</comment>
<dbReference type="EMBL" id="LITU01000075">
    <property type="protein sequence ID" value="KOY13875.1"/>
    <property type="molecule type" value="Genomic_DNA"/>
</dbReference>
<dbReference type="Gene3D" id="1.10.8.610">
    <property type="entry name" value="SirC, precorrin-2 dehydrogenase, C-terminal helical domain-like"/>
    <property type="match status" value="1"/>
</dbReference>
<dbReference type="InterPro" id="IPR006367">
    <property type="entry name" value="Sirohaem_synthase_N"/>
</dbReference>
<dbReference type="NCBIfam" id="TIGR01470">
    <property type="entry name" value="cysG_Nterm"/>
    <property type="match status" value="1"/>
</dbReference>
<dbReference type="GO" id="GO:0004325">
    <property type="term" value="F:ferrochelatase activity"/>
    <property type="evidence" value="ECO:0007669"/>
    <property type="project" value="InterPro"/>
</dbReference>
<evidence type="ECO:0000256" key="5">
    <source>
        <dbReference type="ARBA" id="ARBA00023244"/>
    </source>
</evidence>
<evidence type="ECO:0000259" key="7">
    <source>
        <dbReference type="Pfam" id="PF14824"/>
    </source>
</evidence>
<keyword evidence="9" id="KW-1185">Reference proteome</keyword>
<evidence type="ECO:0000256" key="2">
    <source>
        <dbReference type="ARBA" id="ARBA00012400"/>
    </source>
</evidence>
<dbReference type="OrthoDB" id="9773765at2"/>
<evidence type="ECO:0000313" key="9">
    <source>
        <dbReference type="Proteomes" id="UP000037688"/>
    </source>
</evidence>
<dbReference type="RefSeq" id="WP_053783108.1">
    <property type="nucleotide sequence ID" value="NZ_LITU01000075.1"/>
</dbReference>
<dbReference type="InterPro" id="IPR028161">
    <property type="entry name" value="Met8-like"/>
</dbReference>
<keyword evidence="3" id="KW-0560">Oxidoreductase</keyword>
<protein>
    <recommendedName>
        <fullName evidence="2">precorrin-2 dehydrogenase</fullName>
        <ecNumber evidence="2">1.3.1.76</ecNumber>
    </recommendedName>
</protein>
<feature type="domain" description="Siroheme synthase central" evidence="7">
    <location>
        <begin position="120"/>
        <end position="147"/>
    </location>
</feature>
<dbReference type="Pfam" id="PF13241">
    <property type="entry name" value="NAD_binding_7"/>
    <property type="match status" value="1"/>
</dbReference>
<reference evidence="8 9" key="1">
    <citation type="submission" date="2015-08" db="EMBL/GenBank/DDBJ databases">
        <title>Draft genome sequence of cellulolytic and xylanolytic Paenibacillus sp. A59, isolated from a decaying forest soil from Patagonia, Argentina.</title>
        <authorList>
            <person name="Ghio S."/>
            <person name="Caceres A.M."/>
            <person name="Talia P."/>
            <person name="Grasso D."/>
            <person name="Campos E."/>
        </authorList>
    </citation>
    <scope>NUCLEOTIDE SEQUENCE [LARGE SCALE GENOMIC DNA]</scope>
    <source>
        <strain evidence="8 9">A59</strain>
    </source>
</reference>